<feature type="transmembrane region" description="Helical" evidence="1">
    <location>
        <begin position="27"/>
        <end position="45"/>
    </location>
</feature>
<gene>
    <name evidence="2" type="ordered locus">B5T_04249</name>
</gene>
<name>K0CG38_ALCDB</name>
<keyword evidence="3" id="KW-1185">Reference proteome</keyword>
<dbReference type="HOGENOM" id="CLU_3179332_0_0_6"/>
<dbReference type="KEGG" id="adi:B5T_04249"/>
<evidence type="ECO:0000313" key="3">
    <source>
        <dbReference type="Proteomes" id="UP000006286"/>
    </source>
</evidence>
<dbReference type="PATRIC" id="fig|930169.3.peg.4212"/>
<proteinExistence type="predicted"/>
<organism evidence="2 3">
    <name type="scientific">Alcanivorax dieselolei (strain DSM 16502 / CGMCC 1.3690 / MCCC 1A00001 / B-5)</name>
    <name type="common">Alloalcanivorax dieselolei</name>
    <dbReference type="NCBI Taxonomy" id="930169"/>
    <lineage>
        <taxon>Bacteria</taxon>
        <taxon>Pseudomonadati</taxon>
        <taxon>Pseudomonadota</taxon>
        <taxon>Gammaproteobacteria</taxon>
        <taxon>Oceanospirillales</taxon>
        <taxon>Alcanivoracaceae</taxon>
        <taxon>Alloalcanivorax</taxon>
    </lineage>
</organism>
<reference evidence="2 3" key="1">
    <citation type="journal article" date="2012" name="J. Bacteriol.">
        <title>Complete genome sequence of Alcanivorax dieselolei type strain B5.</title>
        <authorList>
            <person name="Lai Q."/>
            <person name="Li W."/>
            <person name="Shao Z."/>
        </authorList>
    </citation>
    <scope>NUCLEOTIDE SEQUENCE [LARGE SCALE GENOMIC DNA]</scope>
    <source>
        <strain evidence="3">DSM 16502 / CGMCC 1.3690 / B-5</strain>
    </source>
</reference>
<dbReference type="STRING" id="930169.B5T_04249"/>
<sequence>MAVYSPGGNGGAAMDWSNRGAGTLKRLAIIISLALIALFIAMVVAG</sequence>
<keyword evidence="1" id="KW-0812">Transmembrane</keyword>
<protein>
    <submittedName>
        <fullName evidence="2">Uncharacterized protein</fullName>
    </submittedName>
</protein>
<keyword evidence="1" id="KW-1133">Transmembrane helix</keyword>
<dbReference type="AlphaFoldDB" id="K0CG38"/>
<evidence type="ECO:0000313" key="2">
    <source>
        <dbReference type="EMBL" id="AFT72509.1"/>
    </source>
</evidence>
<dbReference type="EMBL" id="CP003466">
    <property type="protein sequence ID" value="AFT72509.1"/>
    <property type="molecule type" value="Genomic_DNA"/>
</dbReference>
<dbReference type="Proteomes" id="UP000006286">
    <property type="component" value="Chromosome"/>
</dbReference>
<evidence type="ECO:0000256" key="1">
    <source>
        <dbReference type="SAM" id="Phobius"/>
    </source>
</evidence>
<accession>K0CG38</accession>
<keyword evidence="1" id="KW-0472">Membrane</keyword>